<keyword evidence="4" id="KW-1185">Reference proteome</keyword>
<name>A0A8T0II77_CERPU</name>
<feature type="compositionally biased region" description="Low complexity" evidence="1">
    <location>
        <begin position="363"/>
        <end position="376"/>
    </location>
</feature>
<dbReference type="Proteomes" id="UP000822688">
    <property type="component" value="Chromosome 3"/>
</dbReference>
<protein>
    <recommendedName>
        <fullName evidence="2">Myb-like domain-containing protein</fullName>
    </recommendedName>
</protein>
<dbReference type="Gene3D" id="1.10.10.60">
    <property type="entry name" value="Homeodomain-like"/>
    <property type="match status" value="1"/>
</dbReference>
<feature type="compositionally biased region" description="Polar residues" evidence="1">
    <location>
        <begin position="322"/>
        <end position="338"/>
    </location>
</feature>
<feature type="region of interest" description="Disordered" evidence="1">
    <location>
        <begin position="231"/>
        <end position="383"/>
    </location>
</feature>
<gene>
    <name evidence="3" type="ORF">KC19_3G138700</name>
</gene>
<comment type="caution">
    <text evidence="3">The sequence shown here is derived from an EMBL/GenBank/DDBJ whole genome shotgun (WGS) entry which is preliminary data.</text>
</comment>
<dbReference type="PANTHER" id="PTHR33492">
    <property type="entry name" value="OSJNBA0043A12.37 PROTEIN-RELATED"/>
    <property type="match status" value="1"/>
</dbReference>
<proteinExistence type="predicted"/>
<organism evidence="3 4">
    <name type="scientific">Ceratodon purpureus</name>
    <name type="common">Fire moss</name>
    <name type="synonym">Dicranum purpureum</name>
    <dbReference type="NCBI Taxonomy" id="3225"/>
    <lineage>
        <taxon>Eukaryota</taxon>
        <taxon>Viridiplantae</taxon>
        <taxon>Streptophyta</taxon>
        <taxon>Embryophyta</taxon>
        <taxon>Bryophyta</taxon>
        <taxon>Bryophytina</taxon>
        <taxon>Bryopsida</taxon>
        <taxon>Dicranidae</taxon>
        <taxon>Pseudoditrichales</taxon>
        <taxon>Ditrichaceae</taxon>
        <taxon>Ceratodon</taxon>
    </lineage>
</organism>
<reference evidence="3" key="1">
    <citation type="submission" date="2020-06" db="EMBL/GenBank/DDBJ databases">
        <title>WGS assembly of Ceratodon purpureus strain R40.</title>
        <authorList>
            <person name="Carey S.B."/>
            <person name="Jenkins J."/>
            <person name="Shu S."/>
            <person name="Lovell J.T."/>
            <person name="Sreedasyam A."/>
            <person name="Maumus F."/>
            <person name="Tiley G.P."/>
            <person name="Fernandez-Pozo N."/>
            <person name="Barry K."/>
            <person name="Chen C."/>
            <person name="Wang M."/>
            <person name="Lipzen A."/>
            <person name="Daum C."/>
            <person name="Saski C.A."/>
            <person name="Payton A.C."/>
            <person name="Mcbreen J.C."/>
            <person name="Conrad R.E."/>
            <person name="Kollar L.M."/>
            <person name="Olsson S."/>
            <person name="Huttunen S."/>
            <person name="Landis J.B."/>
            <person name="Wickett N.J."/>
            <person name="Johnson M.G."/>
            <person name="Rensing S.A."/>
            <person name="Grimwood J."/>
            <person name="Schmutz J."/>
            <person name="Mcdaniel S.F."/>
        </authorList>
    </citation>
    <scope>NUCLEOTIDE SEQUENCE</scope>
    <source>
        <strain evidence="3">R40</strain>
    </source>
</reference>
<evidence type="ECO:0000313" key="4">
    <source>
        <dbReference type="Proteomes" id="UP000822688"/>
    </source>
</evidence>
<feature type="compositionally biased region" description="Low complexity" evidence="1">
    <location>
        <begin position="253"/>
        <end position="262"/>
    </location>
</feature>
<sequence length="513" mass="57532">MAREWNLQETKALVENHIALKEEKPEVRTASEHWNKVSNRLREKGFNRSYRSCNKRWYRLEQYAAQIFSFNVVEGKQKNYWDMSRAERLEFRDKWPQLPSGDGIDKEMIESLKKFSHQCEKENYETSAACTVQNKEAGIRVEPSQVELNRQSAPSAVDPVAALALKPTGLSSSPMVTSAALKQLQDNYPNSEKQFQISTWPAPCTEQPLSSSQEAQMDGFQLQARELKRRRAAEQRRNNRTVPYNSTLATFIKPSQPTSQPNPKTPPPLNSETTTFGSITVMPPPDLTSKDVQPGESPAKIARASHVTHTKPPILFKRVNSHRNSPNSYKPDTNQAPQNNNNINGSTHLPAPPQQRPIGSHLNFQSSQNSKSNNQQEQHATCQGSAGHFPWLQHSIKSSHQIISKNAGPLKDDNLSLEEQLQVTLGVHHGPLQVKNNHVNESHVENGGLNETASSLLGAAIGRLEVQLGEIAKLIRDTNASEEAFRDKMLLFVEWMVESLHTIAHANANCNSF</sequence>
<dbReference type="InterPro" id="IPR001005">
    <property type="entry name" value="SANT/Myb"/>
</dbReference>
<evidence type="ECO:0000313" key="3">
    <source>
        <dbReference type="EMBL" id="KAG0583470.1"/>
    </source>
</evidence>
<dbReference type="PANTHER" id="PTHR33492:SF4">
    <property type="entry name" value="OS02G0174300 PROTEIN"/>
    <property type="match status" value="1"/>
</dbReference>
<feature type="domain" description="Myb-like" evidence="2">
    <location>
        <begin position="1"/>
        <end position="61"/>
    </location>
</feature>
<evidence type="ECO:0000259" key="2">
    <source>
        <dbReference type="PROSITE" id="PS50090"/>
    </source>
</evidence>
<dbReference type="EMBL" id="CM026423">
    <property type="protein sequence ID" value="KAG0583470.1"/>
    <property type="molecule type" value="Genomic_DNA"/>
</dbReference>
<evidence type="ECO:0000256" key="1">
    <source>
        <dbReference type="SAM" id="MobiDB-lite"/>
    </source>
</evidence>
<dbReference type="PROSITE" id="PS50090">
    <property type="entry name" value="MYB_LIKE"/>
    <property type="match status" value="1"/>
</dbReference>
<dbReference type="AlphaFoldDB" id="A0A8T0II77"/>
<accession>A0A8T0II77</accession>